<feature type="transmembrane region" description="Helical" evidence="1">
    <location>
        <begin position="16"/>
        <end position="34"/>
    </location>
</feature>
<proteinExistence type="predicted"/>
<dbReference type="RefSeq" id="WP_136820015.1">
    <property type="nucleotide sequence ID" value="NZ_BMJX01000002.1"/>
</dbReference>
<evidence type="ECO:0000256" key="1">
    <source>
        <dbReference type="SAM" id="Phobius"/>
    </source>
</evidence>
<gene>
    <name evidence="2" type="ORF">FAZ19_07040</name>
</gene>
<keyword evidence="1" id="KW-1133">Transmembrane helix</keyword>
<dbReference type="AlphaFoldDB" id="A0A4U0H511"/>
<dbReference type="Proteomes" id="UP000309872">
    <property type="component" value="Unassembled WGS sequence"/>
</dbReference>
<evidence type="ECO:0000313" key="2">
    <source>
        <dbReference type="EMBL" id="TJY66666.1"/>
    </source>
</evidence>
<name>A0A4U0H511_9SPHI</name>
<reference evidence="2 3" key="1">
    <citation type="submission" date="2019-04" db="EMBL/GenBank/DDBJ databases">
        <title>Sphingobacterium olei sp. nov., isolated from oil-contaminated soil.</title>
        <authorList>
            <person name="Liu B."/>
        </authorList>
    </citation>
    <scope>NUCLEOTIDE SEQUENCE [LARGE SCALE GENOMIC DNA]</scope>
    <source>
        <strain evidence="2 3">Y3L14</strain>
    </source>
</reference>
<sequence>MELQQQRILNSERRRVVHLLIIVVFVLSTTSCLTRRYQRGNCKGYEITHYNVKQGTGIHIHGRIRVCSTRKIVSFATIRFVSDSGAVYEATANRKGYYEINLPGPYFVGKVVAFGRSARFTVEDAFFGHTNACELNINLYNFNTKYNETELLKDDIIWIRDNSKKGDKHPK</sequence>
<dbReference type="EMBL" id="SUKA01000002">
    <property type="protein sequence ID" value="TJY66666.1"/>
    <property type="molecule type" value="Genomic_DNA"/>
</dbReference>
<evidence type="ECO:0000313" key="3">
    <source>
        <dbReference type="Proteomes" id="UP000309872"/>
    </source>
</evidence>
<keyword evidence="1" id="KW-0812">Transmembrane</keyword>
<dbReference type="OrthoDB" id="9897690at2"/>
<accession>A0A4U0H511</accession>
<keyword evidence="3" id="KW-1185">Reference proteome</keyword>
<keyword evidence="1" id="KW-0472">Membrane</keyword>
<comment type="caution">
    <text evidence="2">The sequence shown here is derived from an EMBL/GenBank/DDBJ whole genome shotgun (WGS) entry which is preliminary data.</text>
</comment>
<dbReference type="PROSITE" id="PS51257">
    <property type="entry name" value="PROKAR_LIPOPROTEIN"/>
    <property type="match status" value="1"/>
</dbReference>
<protein>
    <submittedName>
        <fullName evidence="2">Uncharacterized protein</fullName>
    </submittedName>
</protein>
<organism evidence="2 3">
    <name type="scientific">Sphingobacterium alkalisoli</name>
    <dbReference type="NCBI Taxonomy" id="1874115"/>
    <lineage>
        <taxon>Bacteria</taxon>
        <taxon>Pseudomonadati</taxon>
        <taxon>Bacteroidota</taxon>
        <taxon>Sphingobacteriia</taxon>
        <taxon>Sphingobacteriales</taxon>
        <taxon>Sphingobacteriaceae</taxon>
        <taxon>Sphingobacterium</taxon>
    </lineage>
</organism>